<accession>A0A8H3G8J2</accession>
<reference evidence="2" key="1">
    <citation type="submission" date="2021-03" db="EMBL/GenBank/DDBJ databases">
        <authorList>
            <person name="Tagirdzhanova G."/>
        </authorList>
    </citation>
    <scope>NUCLEOTIDE SEQUENCE</scope>
</reference>
<gene>
    <name evidence="2" type="ORF">HETSPECPRED_010373</name>
</gene>
<evidence type="ECO:0000313" key="3">
    <source>
        <dbReference type="Proteomes" id="UP000664521"/>
    </source>
</evidence>
<comment type="caution">
    <text evidence="2">The sequence shown here is derived from an EMBL/GenBank/DDBJ whole genome shotgun (WGS) entry which is preliminary data.</text>
</comment>
<dbReference type="AlphaFoldDB" id="A0A8H3G8J2"/>
<protein>
    <submittedName>
        <fullName evidence="2">Uncharacterized protein</fullName>
    </submittedName>
</protein>
<organism evidence="2 3">
    <name type="scientific">Heterodermia speciosa</name>
    <dbReference type="NCBI Taxonomy" id="116794"/>
    <lineage>
        <taxon>Eukaryota</taxon>
        <taxon>Fungi</taxon>
        <taxon>Dikarya</taxon>
        <taxon>Ascomycota</taxon>
        <taxon>Pezizomycotina</taxon>
        <taxon>Lecanoromycetes</taxon>
        <taxon>OSLEUM clade</taxon>
        <taxon>Lecanoromycetidae</taxon>
        <taxon>Caliciales</taxon>
        <taxon>Physciaceae</taxon>
        <taxon>Heterodermia</taxon>
    </lineage>
</organism>
<dbReference type="Proteomes" id="UP000664521">
    <property type="component" value="Unassembled WGS sequence"/>
</dbReference>
<dbReference type="OrthoDB" id="4337564at2759"/>
<evidence type="ECO:0000256" key="1">
    <source>
        <dbReference type="SAM" id="MobiDB-lite"/>
    </source>
</evidence>
<feature type="region of interest" description="Disordered" evidence="1">
    <location>
        <begin position="19"/>
        <end position="52"/>
    </location>
</feature>
<feature type="compositionally biased region" description="Pro residues" evidence="1">
    <location>
        <begin position="128"/>
        <end position="139"/>
    </location>
</feature>
<evidence type="ECO:0000313" key="2">
    <source>
        <dbReference type="EMBL" id="CAF9936542.1"/>
    </source>
</evidence>
<name>A0A8H3G8J2_9LECA</name>
<sequence length="307" mass="33696">MPRTLSCFFLPRARSGRRPIANTASTTATSSPSINQSSSDSHLSQPSTPNLELPNDEFDWNFALPAKDFDHHSQPVGLLDIERSLSIPPTTDSFGLESSVTNRDFSDSFKFDYQTVHLADTPAFMPTDVPPLTKPPSPNPSFEHENKTRIKLGEKEFSTFLQLCLQLQKHVALTSGGLTGESSTRLDLQEMLGDVDRSCNAIFGVYGQGIISKPAAPLVEDLDLASVSLVTALIFKVFQVCDTVLSCKEIRNRGLMDLLLQKRLDFNLMQARLVMSKIDELTEGGSAVPRAVALGASYIETKFKAVD</sequence>
<keyword evidence="3" id="KW-1185">Reference proteome</keyword>
<feature type="compositionally biased region" description="Low complexity" evidence="1">
    <location>
        <begin position="19"/>
        <end position="47"/>
    </location>
</feature>
<dbReference type="EMBL" id="CAJPDS010000092">
    <property type="protein sequence ID" value="CAF9936542.1"/>
    <property type="molecule type" value="Genomic_DNA"/>
</dbReference>
<feature type="region of interest" description="Disordered" evidence="1">
    <location>
        <begin position="122"/>
        <end position="144"/>
    </location>
</feature>
<proteinExistence type="predicted"/>